<feature type="transmembrane region" description="Helical" evidence="6">
    <location>
        <begin position="78"/>
        <end position="96"/>
    </location>
</feature>
<keyword evidence="3 6" id="KW-0812">Transmembrane</keyword>
<evidence type="ECO:0000256" key="6">
    <source>
        <dbReference type="SAM" id="Phobius"/>
    </source>
</evidence>
<dbReference type="Pfam" id="PF00753">
    <property type="entry name" value="Lactamase_B"/>
    <property type="match status" value="1"/>
</dbReference>
<dbReference type="STRING" id="1386089.N865_01685"/>
<dbReference type="InterPro" id="IPR001279">
    <property type="entry name" value="Metallo-B-lactamas"/>
</dbReference>
<evidence type="ECO:0000313" key="9">
    <source>
        <dbReference type="Proteomes" id="UP000019489"/>
    </source>
</evidence>
<protein>
    <recommendedName>
        <fullName evidence="7">Metallo-beta-lactamase domain-containing protein</fullName>
    </recommendedName>
</protein>
<feature type="transmembrane region" description="Helical" evidence="6">
    <location>
        <begin position="23"/>
        <end position="42"/>
    </location>
</feature>
<dbReference type="GO" id="GO:0005886">
    <property type="term" value="C:plasma membrane"/>
    <property type="evidence" value="ECO:0007669"/>
    <property type="project" value="UniProtKB-SubCell"/>
</dbReference>
<name>W9GE99_9MICO</name>
<evidence type="ECO:0000256" key="2">
    <source>
        <dbReference type="ARBA" id="ARBA00022475"/>
    </source>
</evidence>
<organism evidence="8 9">
    <name type="scientific">Intrasporangium oryzae NRRL B-24470</name>
    <dbReference type="NCBI Taxonomy" id="1386089"/>
    <lineage>
        <taxon>Bacteria</taxon>
        <taxon>Bacillati</taxon>
        <taxon>Actinomycetota</taxon>
        <taxon>Actinomycetes</taxon>
        <taxon>Micrococcales</taxon>
        <taxon>Intrasporangiaceae</taxon>
        <taxon>Intrasporangium</taxon>
    </lineage>
</organism>
<dbReference type="SMART" id="SM00849">
    <property type="entry name" value="Lactamase_B"/>
    <property type="match status" value="1"/>
</dbReference>
<feature type="transmembrane region" description="Helical" evidence="6">
    <location>
        <begin position="48"/>
        <end position="66"/>
    </location>
</feature>
<feature type="transmembrane region" description="Helical" evidence="6">
    <location>
        <begin position="300"/>
        <end position="316"/>
    </location>
</feature>
<dbReference type="AlphaFoldDB" id="W9GE99"/>
<keyword evidence="4 6" id="KW-1133">Transmembrane helix</keyword>
<keyword evidence="2" id="KW-1003">Cell membrane</keyword>
<comment type="subcellular location">
    <subcellularLocation>
        <location evidence="1">Cell membrane</location>
        <topology evidence="1">Multi-pass membrane protein</topology>
    </subcellularLocation>
</comment>
<gene>
    <name evidence="8" type="ORF">N865_01685</name>
</gene>
<dbReference type="PANTHER" id="PTHR30619:SF1">
    <property type="entry name" value="RECOMBINATION PROTEIN 2"/>
    <property type="match status" value="1"/>
</dbReference>
<dbReference type="Gene3D" id="3.60.15.10">
    <property type="entry name" value="Ribonuclease Z/Hydroxyacylglutathione hydrolase-like"/>
    <property type="match status" value="1"/>
</dbReference>
<keyword evidence="5 6" id="KW-0472">Membrane</keyword>
<dbReference type="SUPFAM" id="SSF56281">
    <property type="entry name" value="Metallo-hydrolase/oxidoreductase"/>
    <property type="match status" value="1"/>
</dbReference>
<proteinExistence type="predicted"/>
<reference evidence="8 9" key="1">
    <citation type="submission" date="2013-08" db="EMBL/GenBank/DDBJ databases">
        <title>Intrasporangium oryzae NRRL B-24470.</title>
        <authorList>
            <person name="Liu H."/>
            <person name="Wang G."/>
        </authorList>
    </citation>
    <scope>NUCLEOTIDE SEQUENCE [LARGE SCALE GENOMIC DNA]</scope>
    <source>
        <strain evidence="8 9">NRRL B-24470</strain>
    </source>
</reference>
<evidence type="ECO:0000256" key="4">
    <source>
        <dbReference type="ARBA" id="ARBA00022989"/>
    </source>
</evidence>
<feature type="transmembrane region" description="Helical" evidence="6">
    <location>
        <begin position="460"/>
        <end position="479"/>
    </location>
</feature>
<evidence type="ECO:0000313" key="8">
    <source>
        <dbReference type="EMBL" id="EWT03153.1"/>
    </source>
</evidence>
<dbReference type="eggNOG" id="COG0658">
    <property type="taxonomic scope" value="Bacteria"/>
</dbReference>
<feature type="transmembrane region" description="Helical" evidence="6">
    <location>
        <begin position="272"/>
        <end position="293"/>
    </location>
</feature>
<feature type="transmembrane region" description="Helical" evidence="6">
    <location>
        <begin position="524"/>
        <end position="546"/>
    </location>
</feature>
<dbReference type="CDD" id="cd07731">
    <property type="entry name" value="ComA-like_MBL-fold"/>
    <property type="match status" value="1"/>
</dbReference>
<accession>W9GE99</accession>
<dbReference type="InterPro" id="IPR035681">
    <property type="entry name" value="ComA-like_MBL"/>
</dbReference>
<evidence type="ECO:0000259" key="7">
    <source>
        <dbReference type="SMART" id="SM00849"/>
    </source>
</evidence>
<dbReference type="EMBL" id="AWSA01000004">
    <property type="protein sequence ID" value="EWT03153.1"/>
    <property type="molecule type" value="Genomic_DNA"/>
</dbReference>
<sequence>MRPAAPSDEQARTRRIVPVERRVDLRLLVPVLVAWPCIAFGALLAPVTGVWCGSAVATLVAAMLVGRRTRPRPGPRRRLVALTLAVIALLLVSAAGHRTVRSTGPLEELASEGAVVTIRGTVLAEPRAVAERGARPGGEASAPARFVVRVDVAEVLGRGTTTAVSAPVLVIGGVEWGSLAWHDDIRAVVRLGPSEPGDDVVAVAKPKGSPQVTGRPGPVLDAAADVRARFRAATAALPADARGLVPALVIGDTSRTPVDLTQAMLDTGMSHLSAVSGSNVTLVLAAAMGGCGLLGVRRRFRPAVALAVLVGFVTLAHPEPSVVRAAVMGCVGLLALSTSRRQAGVPALSGAVTVLLVWDPWLARSYGFALSSVATLGLLLFAQPWGRAIGRRLPPRMARLGPVLAVPVAAQAVCTPIVVPLQGSVSLIAVVANLLAAPLVAPTTIVGVAVALLSVAGVGAAGWVAWGAALPALGIARVARVCADAPFGSVDWDGSAAGAALLAVATALLIALGPWLWHRSRLRPMLAVAVVLVISAFAVPTAPLVWPPTGWVLVACDVGQGDGLVVRTGPDRGIVVDAGPDPGLIDGCLDRLGVAAVDVVVLTHFHADHVDGLPGVLEGRRVGELLVSPVADPPGESAQTARTADDAHIPVHSLHAGQSIAVGPVMAEVWWPARRIDAGSVPNNGSVVLTLHVSGITVLLAGDIEREAAAEVVRRARADPVRWGTIDVLKVAHHGSSNRDDRLLDEVDGRLAVISVGEDNDYGHPAPSTLHALAQRGFEVHRTDIEGDVAFVVTAAGIVVRGRDATLAGTTPAAP</sequence>
<feature type="transmembrane region" description="Helical" evidence="6">
    <location>
        <begin position="499"/>
        <end position="517"/>
    </location>
</feature>
<dbReference type="Proteomes" id="UP000019489">
    <property type="component" value="Unassembled WGS sequence"/>
</dbReference>
<keyword evidence="9" id="KW-1185">Reference proteome</keyword>
<dbReference type="InterPro" id="IPR004477">
    <property type="entry name" value="ComEC_N"/>
</dbReference>
<dbReference type="eggNOG" id="COG2333">
    <property type="taxonomic scope" value="Bacteria"/>
</dbReference>
<evidence type="ECO:0000256" key="5">
    <source>
        <dbReference type="ARBA" id="ARBA00023136"/>
    </source>
</evidence>
<dbReference type="PANTHER" id="PTHR30619">
    <property type="entry name" value="DNA INTERNALIZATION/COMPETENCE PROTEIN COMEC/REC2"/>
    <property type="match status" value="1"/>
</dbReference>
<feature type="transmembrane region" description="Helical" evidence="6">
    <location>
        <begin position="425"/>
        <end position="453"/>
    </location>
</feature>
<comment type="caution">
    <text evidence="8">The sequence shown here is derived from an EMBL/GenBank/DDBJ whole genome shotgun (WGS) entry which is preliminary data.</text>
</comment>
<dbReference type="InterPro" id="IPR036866">
    <property type="entry name" value="RibonucZ/Hydroxyglut_hydro"/>
</dbReference>
<dbReference type="PATRIC" id="fig|1386089.3.peg.528"/>
<dbReference type="Pfam" id="PF03772">
    <property type="entry name" value="Competence"/>
    <property type="match status" value="1"/>
</dbReference>
<dbReference type="NCBIfam" id="TIGR00360">
    <property type="entry name" value="ComEC_N-term"/>
    <property type="match status" value="1"/>
</dbReference>
<evidence type="ECO:0000256" key="3">
    <source>
        <dbReference type="ARBA" id="ARBA00022692"/>
    </source>
</evidence>
<feature type="transmembrane region" description="Helical" evidence="6">
    <location>
        <begin position="398"/>
        <end position="419"/>
    </location>
</feature>
<dbReference type="InterPro" id="IPR052159">
    <property type="entry name" value="Competence_DNA_uptake"/>
</dbReference>
<feature type="domain" description="Metallo-beta-lactamase" evidence="7">
    <location>
        <begin position="560"/>
        <end position="733"/>
    </location>
</feature>
<feature type="transmembrane region" description="Helical" evidence="6">
    <location>
        <begin position="368"/>
        <end position="386"/>
    </location>
</feature>
<dbReference type="RefSeq" id="WP_245603638.1">
    <property type="nucleotide sequence ID" value="NZ_AWSA01000004.1"/>
</dbReference>
<evidence type="ECO:0000256" key="1">
    <source>
        <dbReference type="ARBA" id="ARBA00004651"/>
    </source>
</evidence>